<evidence type="ECO:0008006" key="4">
    <source>
        <dbReference type="Google" id="ProtNLM"/>
    </source>
</evidence>
<accession>A0ABT1H363</accession>
<evidence type="ECO:0000313" key="2">
    <source>
        <dbReference type="EMBL" id="MCP2161683.1"/>
    </source>
</evidence>
<dbReference type="Proteomes" id="UP001205740">
    <property type="component" value="Unassembled WGS sequence"/>
</dbReference>
<feature type="transmembrane region" description="Helical" evidence="1">
    <location>
        <begin position="66"/>
        <end position="87"/>
    </location>
</feature>
<organism evidence="2 3">
    <name type="scientific">Williamsia serinedens</name>
    <dbReference type="NCBI Taxonomy" id="391736"/>
    <lineage>
        <taxon>Bacteria</taxon>
        <taxon>Bacillati</taxon>
        <taxon>Actinomycetota</taxon>
        <taxon>Actinomycetes</taxon>
        <taxon>Mycobacteriales</taxon>
        <taxon>Nocardiaceae</taxon>
        <taxon>Williamsia</taxon>
    </lineage>
</organism>
<feature type="transmembrane region" description="Helical" evidence="1">
    <location>
        <begin position="42"/>
        <end position="60"/>
    </location>
</feature>
<protein>
    <recommendedName>
        <fullName evidence="4">Hydroxylaminobenzene mutase</fullName>
    </recommendedName>
</protein>
<keyword evidence="1" id="KW-1133">Transmembrane helix</keyword>
<feature type="transmembrane region" description="Helical" evidence="1">
    <location>
        <begin position="6"/>
        <end position="22"/>
    </location>
</feature>
<keyword evidence="3" id="KW-1185">Reference proteome</keyword>
<comment type="caution">
    <text evidence="2">The sequence shown here is derived from an EMBL/GenBank/DDBJ whole genome shotgun (WGS) entry which is preliminary data.</text>
</comment>
<sequence>MLIGLWSAAVGAVSGFAVTLMVEKPEALAKVGVRHPRRILQLHLDWVIMGVLMIAVGAVADDSPAWSLVLVAIGGIVNPVLFAPLAFRAEIQQNLAYKAVSGASFICLSVGLVVVAIAQTVAH</sequence>
<keyword evidence="1" id="KW-0812">Transmembrane</keyword>
<keyword evidence="1" id="KW-0472">Membrane</keyword>
<name>A0ABT1H363_9NOCA</name>
<evidence type="ECO:0000313" key="3">
    <source>
        <dbReference type="Proteomes" id="UP001205740"/>
    </source>
</evidence>
<evidence type="ECO:0000256" key="1">
    <source>
        <dbReference type="SAM" id="Phobius"/>
    </source>
</evidence>
<gene>
    <name evidence="2" type="ORF">LX12_002882</name>
</gene>
<proteinExistence type="predicted"/>
<dbReference type="EMBL" id="JAMTCG010000005">
    <property type="protein sequence ID" value="MCP2161683.1"/>
    <property type="molecule type" value="Genomic_DNA"/>
</dbReference>
<feature type="transmembrane region" description="Helical" evidence="1">
    <location>
        <begin position="99"/>
        <end position="122"/>
    </location>
</feature>
<reference evidence="2 3" key="1">
    <citation type="submission" date="2022-06" db="EMBL/GenBank/DDBJ databases">
        <title>Genomic Encyclopedia of Archaeal and Bacterial Type Strains, Phase II (KMG-II): from individual species to whole genera.</title>
        <authorList>
            <person name="Goeker M."/>
        </authorList>
    </citation>
    <scope>NUCLEOTIDE SEQUENCE [LARGE SCALE GENOMIC DNA]</scope>
    <source>
        <strain evidence="2 3">DSM 45037</strain>
    </source>
</reference>